<accession>A0A4V4H1D9</accession>
<dbReference type="OrthoDB" id="107551at2"/>
<dbReference type="InterPro" id="IPR013780">
    <property type="entry name" value="Glyco_hydro_b"/>
</dbReference>
<dbReference type="InterPro" id="IPR016286">
    <property type="entry name" value="FUC_metazoa-typ"/>
</dbReference>
<dbReference type="GO" id="GO:0006004">
    <property type="term" value="P:fucose metabolic process"/>
    <property type="evidence" value="ECO:0007669"/>
    <property type="project" value="InterPro"/>
</dbReference>
<dbReference type="AlphaFoldDB" id="A0A4V4H1D9"/>
<evidence type="ECO:0000256" key="2">
    <source>
        <dbReference type="ARBA" id="ARBA00007951"/>
    </source>
</evidence>
<keyword evidence="4" id="KW-0732">Signal</keyword>
<comment type="function">
    <text evidence="1">Alpha-L-fucosidase is responsible for hydrolyzing the alpha-1,6-linked fucose joined to the reducing-end N-acetylglucosamine of the carbohydrate moieties of glycoproteins.</text>
</comment>
<dbReference type="EMBL" id="STFF01000002">
    <property type="protein sequence ID" value="THU40176.1"/>
    <property type="molecule type" value="Genomic_DNA"/>
</dbReference>
<sequence length="459" mass="52043">MKIRSLALAPLNASLFWNQLINSMRRFFLMLLLISITHNSFAQVVVDSSLLLSEKDMQWWKDSKFGLFIHFGLYAVLGEGEWAMFSKQIDTAEYGKLKDSFTVSKFSGKNWVAIAKQAGCRYMVVTSRHHDGFSLFNTSFGNYNSMNSPVKKDLIKEYVEAAHEAGMKAGIYYSPLDWRYPGFFFPDLYYSNALEMKKQTYTQVRELLSNYGKIDILWYDGGEDNWLGYGGLLWDGGKGWYTRGFEKPYKGKFSWEPVRLNSMVRELQPKIVINPRSGWMGDFNTQEVRLRGRENRPWELCTNLSQTAWGWTPDATDRVLSLDSCIRLLVSVVCQDGNLLLNVGPKADGEIEPAQVQRLKEIGDFLSIYGESIYATKGGVWDATWGGTTVTDKAIYVHVLKVPSDGKIILPSVSKKIASAKYLGTNVKVSFTQSEGKIELNGIANKENKTDIIVKLNLK</sequence>
<protein>
    <recommendedName>
        <fullName evidence="3">alpha-L-fucosidase</fullName>
        <ecNumber evidence="3">3.2.1.51</ecNumber>
    </recommendedName>
</protein>
<proteinExistence type="inferred from homology"/>
<comment type="similarity">
    <text evidence="2">Belongs to the glycosyl hydrolase 29 family.</text>
</comment>
<dbReference type="RefSeq" id="WP_136576930.1">
    <property type="nucleotide sequence ID" value="NZ_STFF01000002.1"/>
</dbReference>
<organism evidence="9 10">
    <name type="scientific">Niastella caeni</name>
    <dbReference type="NCBI Taxonomy" id="2569763"/>
    <lineage>
        <taxon>Bacteria</taxon>
        <taxon>Pseudomonadati</taxon>
        <taxon>Bacteroidota</taxon>
        <taxon>Chitinophagia</taxon>
        <taxon>Chitinophagales</taxon>
        <taxon>Chitinophagaceae</taxon>
        <taxon>Niastella</taxon>
    </lineage>
</organism>
<name>A0A4V4H1D9_9BACT</name>
<evidence type="ECO:0000259" key="8">
    <source>
        <dbReference type="Pfam" id="PF01120"/>
    </source>
</evidence>
<evidence type="ECO:0000256" key="3">
    <source>
        <dbReference type="ARBA" id="ARBA00012662"/>
    </source>
</evidence>
<dbReference type="InterPro" id="IPR000933">
    <property type="entry name" value="Glyco_hydro_29"/>
</dbReference>
<keyword evidence="5 9" id="KW-0378">Hydrolase</keyword>
<reference evidence="9 10" key="1">
    <citation type="submission" date="2019-04" db="EMBL/GenBank/DDBJ databases">
        <title>Niastella caeni sp. nov., isolated from activated sludge.</title>
        <authorList>
            <person name="Sheng M."/>
        </authorList>
    </citation>
    <scope>NUCLEOTIDE SEQUENCE [LARGE SCALE GENOMIC DNA]</scope>
    <source>
        <strain evidence="9 10">HX-2-15</strain>
    </source>
</reference>
<evidence type="ECO:0000256" key="1">
    <source>
        <dbReference type="ARBA" id="ARBA00004071"/>
    </source>
</evidence>
<dbReference type="GO" id="GO:0004560">
    <property type="term" value="F:alpha-L-fucosidase activity"/>
    <property type="evidence" value="ECO:0007669"/>
    <property type="project" value="InterPro"/>
</dbReference>
<dbReference type="Gene3D" id="2.60.40.1180">
    <property type="entry name" value="Golgi alpha-mannosidase II"/>
    <property type="match status" value="1"/>
</dbReference>
<dbReference type="SUPFAM" id="SSF51445">
    <property type="entry name" value="(Trans)glycosidases"/>
    <property type="match status" value="1"/>
</dbReference>
<dbReference type="SMART" id="SM00812">
    <property type="entry name" value="Alpha_L_fucos"/>
    <property type="match status" value="1"/>
</dbReference>
<keyword evidence="6" id="KW-0326">Glycosidase</keyword>
<feature type="domain" description="Glycoside hydrolase family 29 N-terminal" evidence="8">
    <location>
        <begin position="53"/>
        <end position="371"/>
    </location>
</feature>
<comment type="caution">
    <text evidence="9">The sequence shown here is derived from an EMBL/GenBank/DDBJ whole genome shotgun (WGS) entry which is preliminary data.</text>
</comment>
<dbReference type="Pfam" id="PF01120">
    <property type="entry name" value="Alpha_L_fucos"/>
    <property type="match status" value="1"/>
</dbReference>
<evidence type="ECO:0000256" key="7">
    <source>
        <dbReference type="PIRSR" id="PIRSR001092-1"/>
    </source>
</evidence>
<evidence type="ECO:0000256" key="5">
    <source>
        <dbReference type="ARBA" id="ARBA00022801"/>
    </source>
</evidence>
<dbReference type="GO" id="GO:0016139">
    <property type="term" value="P:glycoside catabolic process"/>
    <property type="evidence" value="ECO:0007669"/>
    <property type="project" value="TreeGrafter"/>
</dbReference>
<dbReference type="PIRSF" id="PIRSF001092">
    <property type="entry name" value="Alpha-L-fucosidase"/>
    <property type="match status" value="1"/>
</dbReference>
<dbReference type="Gene3D" id="3.20.20.80">
    <property type="entry name" value="Glycosidases"/>
    <property type="match status" value="1"/>
</dbReference>
<evidence type="ECO:0000313" key="10">
    <source>
        <dbReference type="Proteomes" id="UP000306918"/>
    </source>
</evidence>
<dbReference type="PRINTS" id="PR00741">
    <property type="entry name" value="GLHYDRLASE29"/>
</dbReference>
<dbReference type="EC" id="3.2.1.51" evidence="3"/>
<evidence type="ECO:0000313" key="9">
    <source>
        <dbReference type="EMBL" id="THU40176.1"/>
    </source>
</evidence>
<feature type="site" description="May be important for catalysis" evidence="7">
    <location>
        <position position="301"/>
    </location>
</feature>
<gene>
    <name evidence="9" type="ORF">FAM09_09875</name>
</gene>
<dbReference type="PANTHER" id="PTHR10030:SF37">
    <property type="entry name" value="ALPHA-L-FUCOSIDASE-RELATED"/>
    <property type="match status" value="1"/>
</dbReference>
<dbReference type="Proteomes" id="UP000306918">
    <property type="component" value="Unassembled WGS sequence"/>
</dbReference>
<evidence type="ECO:0000256" key="6">
    <source>
        <dbReference type="ARBA" id="ARBA00023295"/>
    </source>
</evidence>
<dbReference type="InterPro" id="IPR017853">
    <property type="entry name" value="GH"/>
</dbReference>
<keyword evidence="10" id="KW-1185">Reference proteome</keyword>
<dbReference type="GO" id="GO:0005764">
    <property type="term" value="C:lysosome"/>
    <property type="evidence" value="ECO:0007669"/>
    <property type="project" value="TreeGrafter"/>
</dbReference>
<dbReference type="PANTHER" id="PTHR10030">
    <property type="entry name" value="ALPHA-L-FUCOSIDASE"/>
    <property type="match status" value="1"/>
</dbReference>
<dbReference type="InterPro" id="IPR057739">
    <property type="entry name" value="Glyco_hydro_29_N"/>
</dbReference>
<evidence type="ECO:0000256" key="4">
    <source>
        <dbReference type="ARBA" id="ARBA00022729"/>
    </source>
</evidence>